<feature type="transmembrane region" description="Helical" evidence="6">
    <location>
        <begin position="295"/>
        <end position="315"/>
    </location>
</feature>
<dbReference type="SMART" id="SM00052">
    <property type="entry name" value="EAL"/>
    <property type="match status" value="1"/>
</dbReference>
<dbReference type="Gene3D" id="3.30.450.20">
    <property type="entry name" value="PAS domain"/>
    <property type="match status" value="1"/>
</dbReference>
<keyword evidence="4 6" id="KW-1133">Transmembrane helix</keyword>
<dbReference type="CDD" id="cd18773">
    <property type="entry name" value="PDC1_HK_sensor"/>
    <property type="match status" value="1"/>
</dbReference>
<dbReference type="Pfam" id="PF00563">
    <property type="entry name" value="EAL"/>
    <property type="match status" value="1"/>
</dbReference>
<feature type="domain" description="GGDEF" evidence="8">
    <location>
        <begin position="354"/>
        <end position="483"/>
    </location>
</feature>
<dbReference type="CDD" id="cd01948">
    <property type="entry name" value="EAL"/>
    <property type="match status" value="1"/>
</dbReference>
<dbReference type="GO" id="GO:0071111">
    <property type="term" value="F:cyclic-guanylate-specific phosphodiesterase activity"/>
    <property type="evidence" value="ECO:0007669"/>
    <property type="project" value="InterPro"/>
</dbReference>
<dbReference type="Gene3D" id="3.20.20.450">
    <property type="entry name" value="EAL domain"/>
    <property type="match status" value="1"/>
</dbReference>
<evidence type="ECO:0000256" key="6">
    <source>
        <dbReference type="SAM" id="Phobius"/>
    </source>
</evidence>
<evidence type="ECO:0000259" key="7">
    <source>
        <dbReference type="PROSITE" id="PS50883"/>
    </source>
</evidence>
<dbReference type="GO" id="GO:0005886">
    <property type="term" value="C:plasma membrane"/>
    <property type="evidence" value="ECO:0007669"/>
    <property type="project" value="UniProtKB-SubCell"/>
</dbReference>
<dbReference type="Pfam" id="PF02743">
    <property type="entry name" value="dCache_1"/>
    <property type="match status" value="1"/>
</dbReference>
<proteinExistence type="predicted"/>
<evidence type="ECO:0000256" key="4">
    <source>
        <dbReference type="ARBA" id="ARBA00022989"/>
    </source>
</evidence>
<comment type="caution">
    <text evidence="9">The sequence shown here is derived from an EMBL/GenBank/DDBJ whole genome shotgun (WGS) entry which is preliminary data.</text>
</comment>
<dbReference type="InterPro" id="IPR050706">
    <property type="entry name" value="Cyclic-di-GMP_PDE-like"/>
</dbReference>
<dbReference type="InterPro" id="IPR000160">
    <property type="entry name" value="GGDEF_dom"/>
</dbReference>
<dbReference type="EMBL" id="JADIMX010000162">
    <property type="protein sequence ID" value="MBO8435302.1"/>
    <property type="molecule type" value="Genomic_DNA"/>
</dbReference>
<dbReference type="SUPFAM" id="SSF55073">
    <property type="entry name" value="Nucleotide cyclase"/>
    <property type="match status" value="1"/>
</dbReference>
<feature type="transmembrane region" description="Helical" evidence="6">
    <location>
        <begin position="12"/>
        <end position="35"/>
    </location>
</feature>
<dbReference type="CDD" id="cd01949">
    <property type="entry name" value="GGDEF"/>
    <property type="match status" value="1"/>
</dbReference>
<comment type="subcellular location">
    <subcellularLocation>
        <location evidence="1">Cell membrane</location>
        <topology evidence="1">Multi-pass membrane protein</topology>
    </subcellularLocation>
</comment>
<dbReference type="InterPro" id="IPR029787">
    <property type="entry name" value="Nucleotide_cyclase"/>
</dbReference>
<dbReference type="InterPro" id="IPR001633">
    <property type="entry name" value="EAL_dom"/>
</dbReference>
<dbReference type="PANTHER" id="PTHR33121">
    <property type="entry name" value="CYCLIC DI-GMP PHOSPHODIESTERASE PDEF"/>
    <property type="match status" value="1"/>
</dbReference>
<evidence type="ECO:0000259" key="8">
    <source>
        <dbReference type="PROSITE" id="PS50887"/>
    </source>
</evidence>
<sequence length="743" mass="86556">MNDKKINKNLKIFSIVIIFLTTLFLISGIVLSVMLKKVQEEEVNYYLVNQTTLYETYMDRQFSADMQTLKTLESFIDFDSDEVSDELLQGLDDSNENNKFIRMSLVYKNGDVYHATLSRGIKKENTSDLNSKLKKIIKQSWNGEDCVSDIFYDEYLGKSVIVISTPIVENDKVVGVILAYDDVNEIRTILETNKTKDSYTHIIDDKGNFLIRTDNRISNEQADSIYGMSVSFLDENLVRNALEHRESYFDMFDANGERYCVYFSPMKYSDWYIFSISPYHSIETVGVDLLDYSTLIYALMIIVVIAFVAYAFNAFKNSRNMLESIAYKDELTGIDNIHKFELIISELAEKRNDDLFSMVAFNIKNFQFINETFGEDRADNLLKFIAETISSSIYEGEYCCREIADRFFILLKYESDEVTKNRIEDISTRIKEYFVNNGNNYNLRLSIGISTGNIDERHLLNNALWAMKEAKKNNENYVFFNKNLLSTVKLQREIESNMYQALKDGEFKLYLQPKFDIYTNKACGAEALVRWIQDDGKCYFPDQFIPIFEHNGFCMELDLYMVEQVCRQLKEWKDEGYEIYPVSVNQTKLLFYKVDYVEKLCEITKKYGISPEYIILEILEGLDVEDVDAFNNCVNELHNCGFKVSMDDFGSGYSSLGSLQDLKVDEIKIDRKFLELLDDENVDDKKCLFERIIALVKALDKNIVMEGVETEEHVKILKELECKYAQGYYYSRPISAEDYKKFL</sequence>
<reference evidence="9" key="1">
    <citation type="submission" date="2020-10" db="EMBL/GenBank/DDBJ databases">
        <authorList>
            <person name="Gilroy R."/>
        </authorList>
    </citation>
    <scope>NUCLEOTIDE SEQUENCE</scope>
    <source>
        <strain evidence="9">F6-4510</strain>
    </source>
</reference>
<dbReference type="PROSITE" id="PS50883">
    <property type="entry name" value="EAL"/>
    <property type="match status" value="1"/>
</dbReference>
<dbReference type="PROSITE" id="PS50887">
    <property type="entry name" value="GGDEF"/>
    <property type="match status" value="1"/>
</dbReference>
<keyword evidence="5 6" id="KW-0472">Membrane</keyword>
<reference evidence="9" key="2">
    <citation type="journal article" date="2021" name="PeerJ">
        <title>Extensive microbial diversity within the chicken gut microbiome revealed by metagenomics and culture.</title>
        <authorList>
            <person name="Gilroy R."/>
            <person name="Ravi A."/>
            <person name="Getino M."/>
            <person name="Pursley I."/>
            <person name="Horton D.L."/>
            <person name="Alikhan N.F."/>
            <person name="Baker D."/>
            <person name="Gharbi K."/>
            <person name="Hall N."/>
            <person name="Watson M."/>
            <person name="Adriaenssens E.M."/>
            <person name="Foster-Nyarko E."/>
            <person name="Jarju S."/>
            <person name="Secka A."/>
            <person name="Antonio M."/>
            <person name="Oren A."/>
            <person name="Chaudhuri R.R."/>
            <person name="La Ragione R."/>
            <person name="Hildebrand F."/>
            <person name="Pallen M.J."/>
        </authorList>
    </citation>
    <scope>NUCLEOTIDE SEQUENCE</scope>
    <source>
        <strain evidence="9">F6-4510</strain>
    </source>
</reference>
<dbReference type="InterPro" id="IPR033479">
    <property type="entry name" value="dCache_1"/>
</dbReference>
<dbReference type="Pfam" id="PF00990">
    <property type="entry name" value="GGDEF"/>
    <property type="match status" value="1"/>
</dbReference>
<dbReference type="SUPFAM" id="SSF141868">
    <property type="entry name" value="EAL domain-like"/>
    <property type="match status" value="1"/>
</dbReference>
<evidence type="ECO:0000256" key="3">
    <source>
        <dbReference type="ARBA" id="ARBA00022692"/>
    </source>
</evidence>
<dbReference type="PANTHER" id="PTHR33121:SF71">
    <property type="entry name" value="OXYGEN SENSOR PROTEIN DOSP"/>
    <property type="match status" value="1"/>
</dbReference>
<gene>
    <name evidence="9" type="ORF">IAC55_08295</name>
</gene>
<organism evidence="9 10">
    <name type="scientific">Candidatus Fimicola merdigallinarum</name>
    <dbReference type="NCBI Taxonomy" id="2840819"/>
    <lineage>
        <taxon>Bacteria</taxon>
        <taxon>Bacillati</taxon>
        <taxon>Bacillota</taxon>
        <taxon>Clostridia</taxon>
        <taxon>Lachnospirales</taxon>
        <taxon>Lachnospiraceae</taxon>
        <taxon>Lachnospiraceae incertae sedis</taxon>
        <taxon>Candidatus Fimicola</taxon>
    </lineage>
</organism>
<evidence type="ECO:0000256" key="2">
    <source>
        <dbReference type="ARBA" id="ARBA00022475"/>
    </source>
</evidence>
<protein>
    <submittedName>
        <fullName evidence="9">EAL domain-containing protein</fullName>
    </submittedName>
</protein>
<dbReference type="NCBIfam" id="TIGR00254">
    <property type="entry name" value="GGDEF"/>
    <property type="match status" value="1"/>
</dbReference>
<evidence type="ECO:0000313" key="9">
    <source>
        <dbReference type="EMBL" id="MBO8435302.1"/>
    </source>
</evidence>
<dbReference type="InterPro" id="IPR035919">
    <property type="entry name" value="EAL_sf"/>
</dbReference>
<feature type="domain" description="EAL" evidence="7">
    <location>
        <begin position="491"/>
        <end position="743"/>
    </location>
</feature>
<dbReference type="Proteomes" id="UP000823611">
    <property type="component" value="Unassembled WGS sequence"/>
</dbReference>
<keyword evidence="2" id="KW-1003">Cell membrane</keyword>
<name>A0A9D9DW88_9FIRM</name>
<evidence type="ECO:0000256" key="1">
    <source>
        <dbReference type="ARBA" id="ARBA00004651"/>
    </source>
</evidence>
<dbReference type="AlphaFoldDB" id="A0A9D9DW88"/>
<dbReference type="InterPro" id="IPR043128">
    <property type="entry name" value="Rev_trsase/Diguanyl_cyclase"/>
</dbReference>
<dbReference type="Gene3D" id="3.30.70.270">
    <property type="match status" value="1"/>
</dbReference>
<accession>A0A9D9DW88</accession>
<keyword evidence="3 6" id="KW-0812">Transmembrane</keyword>
<evidence type="ECO:0000313" key="10">
    <source>
        <dbReference type="Proteomes" id="UP000823611"/>
    </source>
</evidence>
<dbReference type="CDD" id="cd18774">
    <property type="entry name" value="PDC2_HK_sensor"/>
    <property type="match status" value="1"/>
</dbReference>
<dbReference type="SMART" id="SM00267">
    <property type="entry name" value="GGDEF"/>
    <property type="match status" value="1"/>
</dbReference>
<evidence type="ECO:0000256" key="5">
    <source>
        <dbReference type="ARBA" id="ARBA00023136"/>
    </source>
</evidence>